<evidence type="ECO:0000256" key="1">
    <source>
        <dbReference type="SAM" id="MobiDB-lite"/>
    </source>
</evidence>
<feature type="chain" id="PRO_5042933049" description="Mid2 domain-containing protein" evidence="3">
    <location>
        <begin position="20"/>
        <end position="326"/>
    </location>
</feature>
<dbReference type="Proteomes" id="UP001280581">
    <property type="component" value="Unassembled WGS sequence"/>
</dbReference>
<evidence type="ECO:0000313" key="4">
    <source>
        <dbReference type="EMBL" id="KAK3215516.1"/>
    </source>
</evidence>
<organism evidence="4 5">
    <name type="scientific">Pseudopithomyces chartarum</name>
    <dbReference type="NCBI Taxonomy" id="1892770"/>
    <lineage>
        <taxon>Eukaryota</taxon>
        <taxon>Fungi</taxon>
        <taxon>Dikarya</taxon>
        <taxon>Ascomycota</taxon>
        <taxon>Pezizomycotina</taxon>
        <taxon>Dothideomycetes</taxon>
        <taxon>Pleosporomycetidae</taxon>
        <taxon>Pleosporales</taxon>
        <taxon>Massarineae</taxon>
        <taxon>Didymosphaeriaceae</taxon>
        <taxon>Pseudopithomyces</taxon>
    </lineage>
</organism>
<keyword evidence="2" id="KW-0472">Membrane</keyword>
<comment type="caution">
    <text evidence="4">The sequence shown here is derived from an EMBL/GenBank/DDBJ whole genome shotgun (WGS) entry which is preliminary data.</text>
</comment>
<evidence type="ECO:0000256" key="2">
    <source>
        <dbReference type="SAM" id="Phobius"/>
    </source>
</evidence>
<evidence type="ECO:0008006" key="6">
    <source>
        <dbReference type="Google" id="ProtNLM"/>
    </source>
</evidence>
<accession>A0AAN6M7G3</accession>
<sequence>MVNLGVVTWLMPIISVASALCYFPDGNSTNDAACGGFGSKSTCCGPGYACLSNNLCAVSEYVAADIAASSPSYVRAGCTDESWSSKNCPKYCLNSTNGDNLGLLGMGVGKCDGGSQGTRFYCRNEVTAGLSDTVLCSDKRYYFEFDGKRHILHTVGIDSDIGCVKEVPTTVTIIGVTATKPSVHSTSSSTSSAASFSTSTTSKESATSTPVSTSSSPTASSTPADEDQGSDKQRTIGIGVGLGLGIPLLCALVAVAIMYSRKRPRPSGSVELDGSQEVVGTGMHDYNPPTYKYAAEYPVELNTTQDIHEAPDSSKSYGISKGSIGY</sequence>
<feature type="region of interest" description="Disordered" evidence="1">
    <location>
        <begin position="181"/>
        <end position="232"/>
    </location>
</feature>
<dbReference type="AlphaFoldDB" id="A0AAN6M7G3"/>
<feature type="region of interest" description="Disordered" evidence="1">
    <location>
        <begin position="306"/>
        <end position="326"/>
    </location>
</feature>
<keyword evidence="3" id="KW-0732">Signal</keyword>
<feature type="transmembrane region" description="Helical" evidence="2">
    <location>
        <begin position="236"/>
        <end position="259"/>
    </location>
</feature>
<keyword evidence="2" id="KW-0812">Transmembrane</keyword>
<evidence type="ECO:0000256" key="3">
    <source>
        <dbReference type="SAM" id="SignalP"/>
    </source>
</evidence>
<evidence type="ECO:0000313" key="5">
    <source>
        <dbReference type="Proteomes" id="UP001280581"/>
    </source>
</evidence>
<dbReference type="EMBL" id="WVTA01000002">
    <property type="protein sequence ID" value="KAK3215516.1"/>
    <property type="molecule type" value="Genomic_DNA"/>
</dbReference>
<keyword evidence="2" id="KW-1133">Transmembrane helix</keyword>
<feature type="compositionally biased region" description="Low complexity" evidence="1">
    <location>
        <begin position="313"/>
        <end position="326"/>
    </location>
</feature>
<protein>
    <recommendedName>
        <fullName evidence="6">Mid2 domain-containing protein</fullName>
    </recommendedName>
</protein>
<reference evidence="4 5" key="1">
    <citation type="submission" date="2021-02" db="EMBL/GenBank/DDBJ databases">
        <title>Genome assembly of Pseudopithomyces chartarum.</title>
        <authorList>
            <person name="Jauregui R."/>
            <person name="Singh J."/>
            <person name="Voisey C."/>
        </authorList>
    </citation>
    <scope>NUCLEOTIDE SEQUENCE [LARGE SCALE GENOMIC DNA]</scope>
    <source>
        <strain evidence="4 5">AGR01</strain>
    </source>
</reference>
<proteinExistence type="predicted"/>
<feature type="signal peptide" evidence="3">
    <location>
        <begin position="1"/>
        <end position="19"/>
    </location>
</feature>
<feature type="compositionally biased region" description="Low complexity" evidence="1">
    <location>
        <begin position="185"/>
        <end position="223"/>
    </location>
</feature>
<keyword evidence="5" id="KW-1185">Reference proteome</keyword>
<gene>
    <name evidence="4" type="ORF">GRF29_8g224874</name>
</gene>
<name>A0AAN6M7G3_9PLEO</name>